<dbReference type="PANTHER" id="PTHR30528">
    <property type="entry name" value="CYTOPLASMIC PROTEIN"/>
    <property type="match status" value="1"/>
</dbReference>
<dbReference type="Proteomes" id="UP000675379">
    <property type="component" value="Unassembled WGS sequence"/>
</dbReference>
<dbReference type="EMBL" id="JAGSCS010000002">
    <property type="protein sequence ID" value="MBR0575206.1"/>
    <property type="molecule type" value="Genomic_DNA"/>
</dbReference>
<dbReference type="PANTHER" id="PTHR30528:SF0">
    <property type="entry name" value="CYTOPLASMIC PROTEIN"/>
    <property type="match status" value="1"/>
</dbReference>
<dbReference type="InterPro" id="IPR009351">
    <property type="entry name" value="AlkZ-like"/>
</dbReference>
<protein>
    <submittedName>
        <fullName evidence="1">YcaQ family DNA glycosylase</fullName>
    </submittedName>
</protein>
<dbReference type="Pfam" id="PF06224">
    <property type="entry name" value="AlkZ-like"/>
    <property type="match status" value="1"/>
</dbReference>
<evidence type="ECO:0000313" key="1">
    <source>
        <dbReference type="EMBL" id="MBR0575206.1"/>
    </source>
</evidence>
<dbReference type="RefSeq" id="WP_211799720.1">
    <property type="nucleotide sequence ID" value="NZ_JAGSCS010000002.1"/>
</dbReference>
<keyword evidence="2" id="KW-1185">Reference proteome</keyword>
<proteinExistence type="predicted"/>
<accession>A0A941CM52</accession>
<comment type="caution">
    <text evidence="1">The sequence shown here is derived from an EMBL/GenBank/DDBJ whole genome shotgun (WGS) entry which is preliminary data.</text>
</comment>
<reference evidence="1" key="1">
    <citation type="submission" date="2021-04" db="EMBL/GenBank/DDBJ databases">
        <title>Proteiniclasticum sedimins sp. nov., an obligate anaerobic bacterium isolated from anaerobic sludge.</title>
        <authorList>
            <person name="Liu J."/>
        </authorList>
    </citation>
    <scope>NUCLEOTIDE SEQUENCE</scope>
    <source>
        <strain evidence="1">BAD-10</strain>
    </source>
</reference>
<dbReference type="AlphaFoldDB" id="A0A941CM52"/>
<evidence type="ECO:0000313" key="2">
    <source>
        <dbReference type="Proteomes" id="UP000675379"/>
    </source>
</evidence>
<gene>
    <name evidence="1" type="ORF">KCG48_02515</name>
</gene>
<organism evidence="1 2">
    <name type="scientific">Proteiniclasticum sediminis</name>
    <dbReference type="NCBI Taxonomy" id="2804028"/>
    <lineage>
        <taxon>Bacteria</taxon>
        <taxon>Bacillati</taxon>
        <taxon>Bacillota</taxon>
        <taxon>Clostridia</taxon>
        <taxon>Eubacteriales</taxon>
        <taxon>Clostridiaceae</taxon>
        <taxon>Proteiniclasticum</taxon>
    </lineage>
</organism>
<sequence length="403" mass="46376">MHSGVSLSLEEARRFLLLRHGFYGAKRFHGKAGVLDVVRSLGCIQQDPLDICGTNPELVLQSRVEGFEKTMLWELLYEERSLLDHFDKNLAIYPREDWPKLARLRASLNQREDTQRLLAERGEEYLTRVKVLGQASSAQMNCKETGTGDWGRRAQISTMVLEALYHQGDLLLHHKDGKRKIYACPEDLLPAELLRRPDPFPQGEGYTKWRVKRRIASVGLLWCRPSDAFLMIRNLTGTGRREAFQSLLQEGDICAVSVEGVKDPLYLVREHLPFLEEAKAGVLRPQRCEFLAPLDNLLWDRKLIAALFGFDYKWEVYTPLAQRKYGHYVIPVLWGTTFMGRLEAVVERKTQTLCLRNLWLEPGVVMTKELEEKMREAAERFSLFNGCTVVDETGLRSPKVRET</sequence>
<name>A0A941CM52_9CLOT</name>